<dbReference type="PANTHER" id="PTHR37809">
    <property type="entry name" value="RIBOSOMAL PROTEIN S12 METHYLTHIOTRANSFERASE ACCESSORY FACTOR YCAO"/>
    <property type="match status" value="1"/>
</dbReference>
<dbReference type="NCBIfam" id="TIGR03604">
    <property type="entry name" value="TOMM_cyclo_SagD"/>
    <property type="match status" value="1"/>
</dbReference>
<name>A0ABY4RSW2_9BACL</name>
<dbReference type="Proteomes" id="UP001057134">
    <property type="component" value="Chromosome"/>
</dbReference>
<protein>
    <submittedName>
        <fullName evidence="2">YcaO-like family protein</fullName>
    </submittedName>
</protein>
<evidence type="ECO:0000313" key="3">
    <source>
        <dbReference type="Proteomes" id="UP001057134"/>
    </source>
</evidence>
<keyword evidence="3" id="KW-1185">Reference proteome</keyword>
<dbReference type="Gene3D" id="3.30.160.660">
    <property type="match status" value="1"/>
</dbReference>
<dbReference type="RefSeq" id="WP_249860801.1">
    <property type="nucleotide sequence ID" value="NZ_CP027059.1"/>
</dbReference>
<organism evidence="2 3">
    <name type="scientific">Paenibacillus konkukensis</name>
    <dbReference type="NCBI Taxonomy" id="2020716"/>
    <lineage>
        <taxon>Bacteria</taxon>
        <taxon>Bacillati</taxon>
        <taxon>Bacillota</taxon>
        <taxon>Bacilli</taxon>
        <taxon>Bacillales</taxon>
        <taxon>Paenibacillaceae</taxon>
        <taxon>Paenibacillus</taxon>
    </lineage>
</organism>
<dbReference type="PANTHER" id="PTHR37809:SF1">
    <property type="entry name" value="RIBOSOMAL PROTEIN S12 METHYLTHIOTRANSFERASE ACCESSORY FACTOR YCAO"/>
    <property type="match status" value="1"/>
</dbReference>
<dbReference type="EMBL" id="CP027059">
    <property type="protein sequence ID" value="UQZ85130.1"/>
    <property type="molecule type" value="Genomic_DNA"/>
</dbReference>
<dbReference type="Pfam" id="PF02624">
    <property type="entry name" value="YcaO"/>
    <property type="match status" value="1"/>
</dbReference>
<reference evidence="2" key="2">
    <citation type="journal article" date="2021" name="J Anim Sci Technol">
        <title>Complete genome sequence of Paenibacillus konkukensis sp. nov. SK3146 as a potential probiotic strain.</title>
        <authorList>
            <person name="Jung H.I."/>
            <person name="Park S."/>
            <person name="Niu K.M."/>
            <person name="Lee S.W."/>
            <person name="Kothari D."/>
            <person name="Yi K.J."/>
            <person name="Kim S.K."/>
        </authorList>
    </citation>
    <scope>NUCLEOTIDE SEQUENCE</scope>
    <source>
        <strain evidence="2">SK3146</strain>
    </source>
</reference>
<sequence>MSALVVIVGEGQLADLVAGDLARSFRVVRRQSISGGMAGADLALTLHDGWQPGIHLRAEEELPPAGIPWLRACVLFGEGLVGPLVKPGAPGCSQCADARLHMAGQDRPSMWRLRRKLAEEGGTERDAWDARGGMLQLALLTAAQSRKALERPDEADSGLMHIVNMHTLAISRHRVLPDAHCPVCSRIRDDTEAAARITLQPNPKERPDSYRIRSMEELRDALAADYLDSRTGLLNAAVTDLVSPFADASVNLPLMNEDVGAAGRTHSYEASRLTAMLEGLERYSSIRPRGKRTSVYGSYQELREQALDPVKTGVHSAEQYALPGYPFRPFDPEAPLRWVWGYSFLQERPILVPESLAYYGSGGGQSFVFESSNGCALGGSLEEAVLHGILEVAERDAFLMTWYARLPLPRLDLSTAGDAELNLMLARLEAVADFDVRFYNATMEYGIPSVWGIAVNRKRQGLRLLCGAGAHPDPVRAVKGAVHELAAMALNLGPKLAGDLERYEAMLRDSSLVARMEDHSLLYGLPEAQERLGFLLDDSRPARSFAAEFPAKKIYADLTDELRALLRSLGRRQLDVIAVDVTAPEIARNGLFCVKVLIPGLIPMTFGHSFTRLTGLERLLTVPAELGYADRPLTPDQLNEFPHPFP</sequence>
<dbReference type="NCBIfam" id="TIGR03882">
    <property type="entry name" value="cyclo_dehyd_2"/>
    <property type="match status" value="1"/>
</dbReference>
<accession>A0ABY4RSW2</accession>
<dbReference type="InterPro" id="IPR022291">
    <property type="entry name" value="Bacteriocin_synth_cyclodeHase"/>
</dbReference>
<evidence type="ECO:0000313" key="2">
    <source>
        <dbReference type="EMBL" id="UQZ85130.1"/>
    </source>
</evidence>
<dbReference type="Gene3D" id="3.30.1330.230">
    <property type="match status" value="1"/>
</dbReference>
<reference evidence="2" key="1">
    <citation type="submission" date="2018-02" db="EMBL/GenBank/DDBJ databases">
        <authorList>
            <person name="Kim S.-K."/>
            <person name="Jung H.-I."/>
            <person name="Lee S.-W."/>
        </authorList>
    </citation>
    <scope>NUCLEOTIDE SEQUENCE</scope>
    <source>
        <strain evidence="2">SK3146</strain>
    </source>
</reference>
<dbReference type="PROSITE" id="PS51664">
    <property type="entry name" value="YCAO"/>
    <property type="match status" value="1"/>
</dbReference>
<evidence type="ECO:0000259" key="1">
    <source>
        <dbReference type="PROSITE" id="PS51664"/>
    </source>
</evidence>
<feature type="domain" description="YcaO" evidence="1">
    <location>
        <begin position="263"/>
        <end position="646"/>
    </location>
</feature>
<proteinExistence type="predicted"/>
<dbReference type="Gene3D" id="3.30.40.250">
    <property type="match status" value="1"/>
</dbReference>
<gene>
    <name evidence="2" type="ORF">SK3146_04413</name>
</gene>
<dbReference type="InterPro" id="IPR003776">
    <property type="entry name" value="YcaO-like_dom"/>
</dbReference>
<dbReference type="Gene3D" id="3.40.50.720">
    <property type="entry name" value="NAD(P)-binding Rossmann-like Domain"/>
    <property type="match status" value="1"/>
</dbReference>
<dbReference type="InterPro" id="IPR027624">
    <property type="entry name" value="TOMM_cyclo_SagD"/>
</dbReference>